<organism evidence="2">
    <name type="scientific">viral metagenome</name>
    <dbReference type="NCBI Taxonomy" id="1070528"/>
    <lineage>
        <taxon>unclassified sequences</taxon>
        <taxon>metagenomes</taxon>
        <taxon>organismal metagenomes</taxon>
    </lineage>
</organism>
<accession>A0A6C0LHK8</accession>
<protein>
    <submittedName>
        <fullName evidence="2">Uncharacterized protein</fullName>
    </submittedName>
</protein>
<evidence type="ECO:0000256" key="1">
    <source>
        <dbReference type="SAM" id="Phobius"/>
    </source>
</evidence>
<dbReference type="EMBL" id="MN740498">
    <property type="protein sequence ID" value="QHU29900.1"/>
    <property type="molecule type" value="Genomic_DNA"/>
</dbReference>
<evidence type="ECO:0000313" key="2">
    <source>
        <dbReference type="EMBL" id="QHU29900.1"/>
    </source>
</evidence>
<feature type="transmembrane region" description="Helical" evidence="1">
    <location>
        <begin position="30"/>
        <end position="53"/>
    </location>
</feature>
<keyword evidence="1" id="KW-1133">Transmembrane helix</keyword>
<sequence>MYDNPTLIEPGVKYFMRETLKNCYSIKERYYNIFFNLILICSFIVILGITLYYRYKGKLSPKEIQKKEIKKQQYIMSMIQNNHSSKKAGNITGLPEYTHERDIIH</sequence>
<keyword evidence="1" id="KW-0812">Transmembrane</keyword>
<name>A0A6C0LHK8_9ZZZZ</name>
<dbReference type="AlphaFoldDB" id="A0A6C0LHK8"/>
<proteinExistence type="predicted"/>
<reference evidence="2" key="1">
    <citation type="journal article" date="2020" name="Nature">
        <title>Giant virus diversity and host interactions through global metagenomics.</title>
        <authorList>
            <person name="Schulz F."/>
            <person name="Roux S."/>
            <person name="Paez-Espino D."/>
            <person name="Jungbluth S."/>
            <person name="Walsh D.A."/>
            <person name="Denef V.J."/>
            <person name="McMahon K.D."/>
            <person name="Konstantinidis K.T."/>
            <person name="Eloe-Fadrosh E.A."/>
            <person name="Kyrpides N.C."/>
            <person name="Woyke T."/>
        </authorList>
    </citation>
    <scope>NUCLEOTIDE SEQUENCE</scope>
    <source>
        <strain evidence="2">GVMAG-M-3300027810-10</strain>
    </source>
</reference>
<keyword evidence="1" id="KW-0472">Membrane</keyword>